<dbReference type="OrthoDB" id="1916097at2759"/>
<gene>
    <name evidence="3" type="ORF">DCAR_030305</name>
</gene>
<accession>A0A175YGD2</accession>
<name>A0A175YGD2_DAUCS</name>
<protein>
    <recommendedName>
        <fullName evidence="4">Alpha-ketoglutarate-dependent dioxygenase AlkB-like domain-containing protein</fullName>
    </recommendedName>
</protein>
<dbReference type="InterPro" id="IPR044842">
    <property type="entry name" value="ALKBH9B/ALKBH10B-like"/>
</dbReference>
<feature type="compositionally biased region" description="Gly residues" evidence="2">
    <location>
        <begin position="129"/>
        <end position="154"/>
    </location>
</feature>
<dbReference type="GO" id="GO:0032451">
    <property type="term" value="F:demethylase activity"/>
    <property type="evidence" value="ECO:0007669"/>
    <property type="project" value="InterPro"/>
</dbReference>
<dbReference type="PANTHER" id="PTHR31447">
    <property type="entry name" value="HYDROXYPROLINE-RICH GLYCOPROTEIN FAMILY PROTEIN-RELATED"/>
    <property type="match status" value="1"/>
</dbReference>
<feature type="region of interest" description="Disordered" evidence="2">
    <location>
        <begin position="450"/>
        <end position="487"/>
    </location>
</feature>
<feature type="compositionally biased region" description="Polar residues" evidence="2">
    <location>
        <begin position="202"/>
        <end position="211"/>
    </location>
</feature>
<feature type="compositionally biased region" description="Polar residues" evidence="2">
    <location>
        <begin position="176"/>
        <end position="193"/>
    </location>
</feature>
<feature type="compositionally biased region" description="Polar residues" evidence="2">
    <location>
        <begin position="464"/>
        <end position="487"/>
    </location>
</feature>
<feature type="region of interest" description="Disordered" evidence="2">
    <location>
        <begin position="128"/>
        <end position="158"/>
    </location>
</feature>
<dbReference type="Gramene" id="KZM82736">
    <property type="protein sequence ID" value="KZM82736"/>
    <property type="gene ID" value="DCAR_030305"/>
</dbReference>
<dbReference type="OMA" id="VDWYRRI"/>
<evidence type="ECO:0008006" key="4">
    <source>
        <dbReference type="Google" id="ProtNLM"/>
    </source>
</evidence>
<comment type="caution">
    <text evidence="3">The sequence shown here is derived from an EMBL/GenBank/DDBJ whole genome shotgun (WGS) entry which is preliminary data.</text>
</comment>
<feature type="compositionally biased region" description="Polar residues" evidence="2">
    <location>
        <begin position="592"/>
        <end position="601"/>
    </location>
</feature>
<dbReference type="STRING" id="79200.A0A175YGD2"/>
<comment type="similarity">
    <text evidence="1">Belongs to the alkB family.</text>
</comment>
<dbReference type="GO" id="GO:0003729">
    <property type="term" value="F:mRNA binding"/>
    <property type="evidence" value="ECO:0007669"/>
    <property type="project" value="InterPro"/>
</dbReference>
<dbReference type="SUPFAM" id="SSF51197">
    <property type="entry name" value="Clavaminate synthase-like"/>
    <property type="match status" value="1"/>
</dbReference>
<dbReference type="PANTHER" id="PTHR31447:SF0">
    <property type="entry name" value="HYDROXYPROLINE-RICH GLYCOPROTEIN FAMILY PROTEIN"/>
    <property type="match status" value="1"/>
</dbReference>
<sequence>MAMPGGNVEKMPGGIEMMGQFHQRQWVPDERDGFISWIRSEFAAANAIIDSMCSHLRSVGEAGEYDGVIGSLQQRRVNWYPVLHMQQYFSVAEVVHSLQQVAWRRERGLRDRGDRGYGYRGFEQKGGKRYGGGYRQGGNRGGEVSGQEGNVGSGKGDDGKLAAVIVKTDDKDLSIKSQVDNDSQCSGNSQAKPSSEGVGVDNSVTSATKGTSEVKLEKASSTLPISLGRKDISVNAKTFVGTEMVDGKPVNAVDGLKLYEELVDSSELAQLVSLANDLRTSGRKGYLPGPTFIASHRPSRGHGRDIIQLGVPIVDPPSEDGTVGNTFKDRRIEPIPSMMQDFIERLTALQVITVQPDSCIIDFYNEGDHSQPFMWSHRFGRPVCVLFLTECDMIFGKVIVPDHLGDYKGSINLSVTPGSMLVMQGRSTDFARHALPAMQKHRILVTLTKSQPKKPSGGHYSSAAAATQSQWGSPHNKSSNHVNNSPSLKHYASVSTAGVLPAPPICMPLPPSSGVQPIFMPAAVTPVLPFPPPVALPPTSAGWTVGGPRHPPPRLPVPGTGVFLPPGSGDVVNQASTNEYLSTLAEKDNDSAKSNGNNSAATDIANGSGKMAGKDCNGADETNGERPVGEEQPSVVTNVANEPAETVL</sequence>
<dbReference type="InterPro" id="IPR037151">
    <property type="entry name" value="AlkB-like_sf"/>
</dbReference>
<dbReference type="AlphaFoldDB" id="A0A175YGD2"/>
<feature type="region of interest" description="Disordered" evidence="2">
    <location>
        <begin position="176"/>
        <end position="218"/>
    </location>
</feature>
<evidence type="ECO:0000313" key="3">
    <source>
        <dbReference type="EMBL" id="KZM82736.1"/>
    </source>
</evidence>
<proteinExistence type="inferred from homology"/>
<organism evidence="3">
    <name type="scientific">Daucus carota subsp. sativus</name>
    <name type="common">Carrot</name>
    <dbReference type="NCBI Taxonomy" id="79200"/>
    <lineage>
        <taxon>Eukaryota</taxon>
        <taxon>Viridiplantae</taxon>
        <taxon>Streptophyta</taxon>
        <taxon>Embryophyta</taxon>
        <taxon>Tracheophyta</taxon>
        <taxon>Spermatophyta</taxon>
        <taxon>Magnoliopsida</taxon>
        <taxon>eudicotyledons</taxon>
        <taxon>Gunneridae</taxon>
        <taxon>Pentapetalae</taxon>
        <taxon>asterids</taxon>
        <taxon>campanulids</taxon>
        <taxon>Apiales</taxon>
        <taxon>Apiaceae</taxon>
        <taxon>Apioideae</taxon>
        <taxon>Scandiceae</taxon>
        <taxon>Daucinae</taxon>
        <taxon>Daucus</taxon>
        <taxon>Daucus sect. Daucus</taxon>
    </lineage>
</organism>
<dbReference type="KEGG" id="dcr:108203126"/>
<dbReference type="GO" id="GO:0006402">
    <property type="term" value="P:mRNA catabolic process"/>
    <property type="evidence" value="ECO:0007669"/>
    <property type="project" value="InterPro"/>
</dbReference>
<evidence type="ECO:0000256" key="2">
    <source>
        <dbReference type="SAM" id="MobiDB-lite"/>
    </source>
</evidence>
<reference evidence="3" key="1">
    <citation type="journal article" date="2016" name="Nat. Genet.">
        <title>A high-quality carrot genome assembly provides new insights into carotenoid accumulation and asterid genome evolution.</title>
        <authorList>
            <person name="Iorizzo M."/>
            <person name="Ellison S."/>
            <person name="Senalik D."/>
            <person name="Zeng P."/>
            <person name="Satapoomin P."/>
            <person name="Huang J."/>
            <person name="Bowman M."/>
            <person name="Iovene M."/>
            <person name="Sanseverino W."/>
            <person name="Cavagnaro P."/>
            <person name="Yildiz M."/>
            <person name="Macko-Podgorni A."/>
            <person name="Moranska E."/>
            <person name="Grzebelus E."/>
            <person name="Grzebelus D."/>
            <person name="Ashrafi H."/>
            <person name="Zheng Z."/>
            <person name="Cheng S."/>
            <person name="Spooner D."/>
            <person name="Van Deynze A."/>
            <person name="Simon P."/>
        </authorList>
    </citation>
    <scope>NUCLEOTIDE SEQUENCE [LARGE SCALE GENOMIC DNA]</scope>
    <source>
        <tissue evidence="3">Leaf</tissue>
    </source>
</reference>
<feature type="region of interest" description="Disordered" evidence="2">
    <location>
        <begin position="588"/>
        <end position="648"/>
    </location>
</feature>
<dbReference type="EMBL" id="LNRQ01000009">
    <property type="protein sequence ID" value="KZM82736.1"/>
    <property type="molecule type" value="Genomic_DNA"/>
</dbReference>
<dbReference type="Gene3D" id="2.60.120.590">
    <property type="entry name" value="Alpha-ketoglutarate-dependent dioxygenase AlkB-like"/>
    <property type="match status" value="1"/>
</dbReference>
<evidence type="ECO:0000256" key="1">
    <source>
        <dbReference type="ARBA" id="ARBA00007879"/>
    </source>
</evidence>